<evidence type="ECO:0000259" key="1">
    <source>
        <dbReference type="PROSITE" id="PS51186"/>
    </source>
</evidence>
<dbReference type="SUPFAM" id="SSF55729">
    <property type="entry name" value="Acyl-CoA N-acyltransferases (Nat)"/>
    <property type="match status" value="1"/>
</dbReference>
<comment type="caution">
    <text evidence="2">The sequence shown here is derived from an EMBL/GenBank/DDBJ whole genome shotgun (WGS) entry which is preliminary data.</text>
</comment>
<accession>A0A1B8ZHL3</accession>
<dbReference type="Pfam" id="PF13673">
    <property type="entry name" value="Acetyltransf_10"/>
    <property type="match status" value="1"/>
</dbReference>
<dbReference type="AlphaFoldDB" id="A0A1B8ZHL3"/>
<evidence type="ECO:0000313" key="2">
    <source>
        <dbReference type="EMBL" id="OCA71007.1"/>
    </source>
</evidence>
<dbReference type="InterPro" id="IPR016181">
    <property type="entry name" value="Acyl_CoA_acyltransferase"/>
</dbReference>
<sequence>MSIRQGNPEDLPTILTLFKDTITFVCKKDYNTNQIEAWKSGADNLERWKKVMKEQLVLVAEIDHKIVGFCTLDQKNYIDLLFVHKDHQNLGIASILYNLIEKEALEQKNLPLTADVSKTAKPFFERMGFHVLSEQTVNVKGVDLINYKMQKDLLT</sequence>
<gene>
    <name evidence="2" type="ORF">BBI01_11330</name>
</gene>
<dbReference type="Gene3D" id="3.40.630.30">
    <property type="match status" value="1"/>
</dbReference>
<reference evidence="2 3" key="1">
    <citation type="submission" date="2016-07" db="EMBL/GenBank/DDBJ databases">
        <authorList>
            <person name="Jeong J.-J."/>
            <person name="Kim D.W."/>
            <person name="Sang M.K."/>
            <person name="Choi I.-G."/>
            <person name="Kim K.D."/>
        </authorList>
    </citation>
    <scope>NUCLEOTIDE SEQUENCE [LARGE SCALE GENOMIC DNA]</scope>
    <source>
        <strain evidence="2 3">UTM-3</strain>
    </source>
</reference>
<organism evidence="2 3">
    <name type="scientific">Chryseobacterium artocarpi</name>
    <dbReference type="NCBI Taxonomy" id="1414727"/>
    <lineage>
        <taxon>Bacteria</taxon>
        <taxon>Pseudomonadati</taxon>
        <taxon>Bacteroidota</taxon>
        <taxon>Flavobacteriia</taxon>
        <taxon>Flavobacteriales</taxon>
        <taxon>Weeksellaceae</taxon>
        <taxon>Chryseobacterium group</taxon>
        <taxon>Chryseobacterium</taxon>
    </lineage>
</organism>
<dbReference type="PROSITE" id="PS51186">
    <property type="entry name" value="GNAT"/>
    <property type="match status" value="1"/>
</dbReference>
<dbReference type="CDD" id="cd04301">
    <property type="entry name" value="NAT_SF"/>
    <property type="match status" value="1"/>
</dbReference>
<keyword evidence="2" id="KW-0808">Transferase</keyword>
<dbReference type="PANTHER" id="PTHR43451:SF1">
    <property type="entry name" value="ACETYLTRANSFERASE"/>
    <property type="match status" value="1"/>
</dbReference>
<name>A0A1B8ZHL3_9FLAO</name>
<evidence type="ECO:0000313" key="3">
    <source>
        <dbReference type="Proteomes" id="UP000092651"/>
    </source>
</evidence>
<proteinExistence type="predicted"/>
<dbReference type="PANTHER" id="PTHR43451">
    <property type="entry name" value="ACETYLTRANSFERASE (GNAT) FAMILY PROTEIN"/>
    <property type="match status" value="1"/>
</dbReference>
<feature type="domain" description="N-acetyltransferase" evidence="1">
    <location>
        <begin position="1"/>
        <end position="154"/>
    </location>
</feature>
<dbReference type="EMBL" id="MAYH01000034">
    <property type="protein sequence ID" value="OCA71007.1"/>
    <property type="molecule type" value="Genomic_DNA"/>
</dbReference>
<dbReference type="Proteomes" id="UP000092651">
    <property type="component" value="Unassembled WGS sequence"/>
</dbReference>
<dbReference type="InterPro" id="IPR000182">
    <property type="entry name" value="GNAT_dom"/>
</dbReference>
<protein>
    <submittedName>
        <fullName evidence="2">GNAT family acetyltransferase</fullName>
    </submittedName>
</protein>
<keyword evidence="3" id="KW-1185">Reference proteome</keyword>
<dbReference type="InterPro" id="IPR052564">
    <property type="entry name" value="N-acetyltrans/Recomb-assoc"/>
</dbReference>
<dbReference type="GO" id="GO:0016747">
    <property type="term" value="F:acyltransferase activity, transferring groups other than amino-acyl groups"/>
    <property type="evidence" value="ECO:0007669"/>
    <property type="project" value="InterPro"/>
</dbReference>